<feature type="non-terminal residue" evidence="3">
    <location>
        <position position="1"/>
    </location>
</feature>
<evidence type="ECO:0000313" key="3">
    <source>
        <dbReference type="EMBL" id="MED6206254.1"/>
    </source>
</evidence>
<feature type="region of interest" description="Disordered" evidence="1">
    <location>
        <begin position="58"/>
        <end position="82"/>
    </location>
</feature>
<gene>
    <name evidence="3" type="ORF">PIB30_024981</name>
</gene>
<feature type="transmembrane region" description="Helical" evidence="2">
    <location>
        <begin position="91"/>
        <end position="113"/>
    </location>
</feature>
<name>A0ABU6Y8A3_9FABA</name>
<comment type="caution">
    <text evidence="3">The sequence shown here is derived from an EMBL/GenBank/DDBJ whole genome shotgun (WGS) entry which is preliminary data.</text>
</comment>
<evidence type="ECO:0000256" key="2">
    <source>
        <dbReference type="SAM" id="Phobius"/>
    </source>
</evidence>
<keyword evidence="2" id="KW-0812">Transmembrane</keyword>
<reference evidence="3 4" key="1">
    <citation type="journal article" date="2023" name="Plants (Basel)">
        <title>Bridging the Gap: Combining Genomics and Transcriptomics Approaches to Understand Stylosanthes scabra, an Orphan Legume from the Brazilian Caatinga.</title>
        <authorList>
            <person name="Ferreira-Neto J.R.C."/>
            <person name="da Silva M.D."/>
            <person name="Binneck E."/>
            <person name="de Melo N.F."/>
            <person name="da Silva R.H."/>
            <person name="de Melo A.L.T.M."/>
            <person name="Pandolfi V."/>
            <person name="Bustamante F.O."/>
            <person name="Brasileiro-Vidal A.C."/>
            <person name="Benko-Iseppon A.M."/>
        </authorList>
    </citation>
    <scope>NUCLEOTIDE SEQUENCE [LARGE SCALE GENOMIC DNA]</scope>
    <source>
        <tissue evidence="3">Leaves</tissue>
    </source>
</reference>
<accession>A0ABU6Y8A3</accession>
<dbReference type="Proteomes" id="UP001341840">
    <property type="component" value="Unassembled WGS sequence"/>
</dbReference>
<evidence type="ECO:0000256" key="1">
    <source>
        <dbReference type="SAM" id="MobiDB-lite"/>
    </source>
</evidence>
<keyword evidence="2" id="KW-1133">Transmembrane helix</keyword>
<proteinExistence type="predicted"/>
<keyword evidence="2" id="KW-0472">Membrane</keyword>
<sequence>NCDSDSMATRHEEWDRRLEEKFQMATHGGFEFCANYYPEVFKGGNGSDDLGMSSIFELQQPKKDDVNSGDDSTWKGKEGRHSSNPWRMMRVIFGLLCLNHPFLCLVSVLSIGWRKKEVLQFRESG</sequence>
<dbReference type="EMBL" id="JASCZI010241746">
    <property type="protein sequence ID" value="MED6206254.1"/>
    <property type="molecule type" value="Genomic_DNA"/>
</dbReference>
<evidence type="ECO:0000313" key="4">
    <source>
        <dbReference type="Proteomes" id="UP001341840"/>
    </source>
</evidence>
<protein>
    <submittedName>
        <fullName evidence="3">Uncharacterized protein</fullName>
    </submittedName>
</protein>
<organism evidence="3 4">
    <name type="scientific">Stylosanthes scabra</name>
    <dbReference type="NCBI Taxonomy" id="79078"/>
    <lineage>
        <taxon>Eukaryota</taxon>
        <taxon>Viridiplantae</taxon>
        <taxon>Streptophyta</taxon>
        <taxon>Embryophyta</taxon>
        <taxon>Tracheophyta</taxon>
        <taxon>Spermatophyta</taxon>
        <taxon>Magnoliopsida</taxon>
        <taxon>eudicotyledons</taxon>
        <taxon>Gunneridae</taxon>
        <taxon>Pentapetalae</taxon>
        <taxon>rosids</taxon>
        <taxon>fabids</taxon>
        <taxon>Fabales</taxon>
        <taxon>Fabaceae</taxon>
        <taxon>Papilionoideae</taxon>
        <taxon>50 kb inversion clade</taxon>
        <taxon>dalbergioids sensu lato</taxon>
        <taxon>Dalbergieae</taxon>
        <taxon>Pterocarpus clade</taxon>
        <taxon>Stylosanthes</taxon>
    </lineage>
</organism>
<keyword evidence="4" id="KW-1185">Reference proteome</keyword>
<feature type="compositionally biased region" description="Basic and acidic residues" evidence="1">
    <location>
        <begin position="60"/>
        <end position="81"/>
    </location>
</feature>